<dbReference type="PANTHER" id="PTHR40043:SF1">
    <property type="entry name" value="UPF0719 INNER MEMBRANE PROTEIN YJFL"/>
    <property type="match status" value="1"/>
</dbReference>
<dbReference type="RefSeq" id="WP_138186286.1">
    <property type="nucleotide sequence ID" value="NZ_LS992241.1"/>
</dbReference>
<protein>
    <recommendedName>
        <fullName evidence="10">DUF350 domain-containing protein</fullName>
    </recommendedName>
</protein>
<feature type="transmembrane region" description="Helical" evidence="7">
    <location>
        <begin position="122"/>
        <end position="141"/>
    </location>
</feature>
<dbReference type="PANTHER" id="PTHR40043">
    <property type="entry name" value="UPF0719 INNER MEMBRANE PROTEIN YJFL"/>
    <property type="match status" value="1"/>
</dbReference>
<feature type="transmembrane region" description="Helical" evidence="7">
    <location>
        <begin position="84"/>
        <end position="101"/>
    </location>
</feature>
<dbReference type="GO" id="GO:0005886">
    <property type="term" value="C:plasma membrane"/>
    <property type="evidence" value="ECO:0007669"/>
    <property type="project" value="UniProtKB-SubCell"/>
</dbReference>
<dbReference type="EMBL" id="LS992241">
    <property type="protein sequence ID" value="SYX84344.1"/>
    <property type="molecule type" value="Genomic_DNA"/>
</dbReference>
<evidence type="ECO:0000256" key="3">
    <source>
        <dbReference type="ARBA" id="ARBA00022475"/>
    </source>
</evidence>
<feature type="transmembrane region" description="Helical" evidence="7">
    <location>
        <begin position="18"/>
        <end position="39"/>
    </location>
</feature>
<keyword evidence="5 7" id="KW-1133">Transmembrane helix</keyword>
<evidence type="ECO:0000256" key="5">
    <source>
        <dbReference type="ARBA" id="ARBA00022989"/>
    </source>
</evidence>
<gene>
    <name evidence="8" type="ORF">PBLR_12766</name>
</gene>
<dbReference type="AlphaFoldDB" id="A0A383RCY6"/>
<accession>A0A383RCY6</accession>
<evidence type="ECO:0000256" key="6">
    <source>
        <dbReference type="ARBA" id="ARBA00023136"/>
    </source>
</evidence>
<evidence type="ECO:0008006" key="10">
    <source>
        <dbReference type="Google" id="ProtNLM"/>
    </source>
</evidence>
<evidence type="ECO:0000256" key="2">
    <source>
        <dbReference type="ARBA" id="ARBA00005779"/>
    </source>
</evidence>
<comment type="similarity">
    <text evidence="2">Belongs to the UPF0719 family.</text>
</comment>
<evidence type="ECO:0000313" key="8">
    <source>
        <dbReference type="EMBL" id="SYX84344.1"/>
    </source>
</evidence>
<reference evidence="9" key="1">
    <citation type="submission" date="2018-08" db="EMBL/GenBank/DDBJ databases">
        <authorList>
            <person name="Chevrot R."/>
        </authorList>
    </citation>
    <scope>NUCLEOTIDE SEQUENCE [LARGE SCALE GENOMIC DNA]</scope>
</reference>
<dbReference type="InterPro" id="IPR007140">
    <property type="entry name" value="DUF350"/>
</dbReference>
<comment type="subcellular location">
    <subcellularLocation>
        <location evidence="1">Cell membrane</location>
        <topology evidence="1">Multi-pass membrane protein</topology>
    </subcellularLocation>
</comment>
<keyword evidence="6 7" id="KW-0472">Membrane</keyword>
<organism evidence="8 9">
    <name type="scientific">Paenibacillus alvei</name>
    <name type="common">Bacillus alvei</name>
    <dbReference type="NCBI Taxonomy" id="44250"/>
    <lineage>
        <taxon>Bacteria</taxon>
        <taxon>Bacillati</taxon>
        <taxon>Bacillota</taxon>
        <taxon>Bacilli</taxon>
        <taxon>Bacillales</taxon>
        <taxon>Paenibacillaceae</taxon>
        <taxon>Paenibacillus</taxon>
    </lineage>
</organism>
<dbReference type="Proteomes" id="UP000304148">
    <property type="component" value="Chromosome"/>
</dbReference>
<evidence type="ECO:0000313" key="9">
    <source>
        <dbReference type="Proteomes" id="UP000304148"/>
    </source>
</evidence>
<proteinExistence type="inferred from homology"/>
<evidence type="ECO:0000256" key="1">
    <source>
        <dbReference type="ARBA" id="ARBA00004651"/>
    </source>
</evidence>
<sequence length="143" mass="15864">MSFGLENWSVLLENVPRIAVWTAIGAVLLFILMIVDSLFTGYKDVHEMRQGNVAVTTRFIMKLFSQGYILSSSIRVAYSLGEALLMSLFSFVILLILELLIRLLFRTVFNMNLEEGTQQGNMSYALVAGSLHVVGALIIAACI</sequence>
<name>A0A383RCY6_PAEAL</name>
<keyword evidence="4 7" id="KW-0812">Transmembrane</keyword>
<evidence type="ECO:0000256" key="7">
    <source>
        <dbReference type="SAM" id="Phobius"/>
    </source>
</evidence>
<dbReference type="Pfam" id="PF03994">
    <property type="entry name" value="DUF350"/>
    <property type="match status" value="1"/>
</dbReference>
<keyword evidence="3" id="KW-1003">Cell membrane</keyword>
<evidence type="ECO:0000256" key="4">
    <source>
        <dbReference type="ARBA" id="ARBA00022692"/>
    </source>
</evidence>